<evidence type="ECO:0000313" key="2">
    <source>
        <dbReference type="EMBL" id="SQA78093.1"/>
    </source>
</evidence>
<proteinExistence type="predicted"/>
<evidence type="ECO:0000256" key="1">
    <source>
        <dbReference type="SAM" id="Phobius"/>
    </source>
</evidence>
<name>A0A2X2SYE0_CAPOC</name>
<dbReference type="Proteomes" id="UP000249891">
    <property type="component" value="Unassembled WGS sequence"/>
</dbReference>
<gene>
    <name evidence="3" type="ORF">NCTC11545_00568</name>
    <name evidence="2" type="ORF">NCTC11546_01320</name>
</gene>
<keyword evidence="1" id="KW-0812">Transmembrane</keyword>
<evidence type="ECO:0000313" key="4">
    <source>
        <dbReference type="Proteomes" id="UP000249891"/>
    </source>
</evidence>
<organism evidence="3 5">
    <name type="scientific">Capnocytophaga ochracea</name>
    <dbReference type="NCBI Taxonomy" id="1018"/>
    <lineage>
        <taxon>Bacteria</taxon>
        <taxon>Pseudomonadati</taxon>
        <taxon>Bacteroidota</taxon>
        <taxon>Flavobacteriia</taxon>
        <taxon>Flavobacteriales</taxon>
        <taxon>Flavobacteriaceae</taxon>
        <taxon>Capnocytophaga</taxon>
    </lineage>
</organism>
<feature type="transmembrane region" description="Helical" evidence="1">
    <location>
        <begin position="57"/>
        <end position="77"/>
    </location>
</feature>
<evidence type="ECO:0000313" key="3">
    <source>
        <dbReference type="EMBL" id="SQA93203.1"/>
    </source>
</evidence>
<accession>A0A2X2SYE0</accession>
<protein>
    <submittedName>
        <fullName evidence="3">Uncharacterized protein</fullName>
    </submittedName>
</protein>
<keyword evidence="1" id="KW-1133">Transmembrane helix</keyword>
<keyword evidence="1" id="KW-0472">Membrane</keyword>
<dbReference type="Proteomes" id="UP000250169">
    <property type="component" value="Unassembled WGS sequence"/>
</dbReference>
<dbReference type="EMBL" id="UARG01000017">
    <property type="protein sequence ID" value="SQA78093.1"/>
    <property type="molecule type" value="Genomic_DNA"/>
</dbReference>
<dbReference type="AlphaFoldDB" id="A0A2X2SYE0"/>
<dbReference type="RefSeq" id="WP_009750628.1">
    <property type="nucleotide sequence ID" value="NZ_CP110229.1"/>
</dbReference>
<feature type="transmembrane region" description="Helical" evidence="1">
    <location>
        <begin position="33"/>
        <end position="51"/>
    </location>
</feature>
<reference evidence="4 5" key="1">
    <citation type="submission" date="2018-06" db="EMBL/GenBank/DDBJ databases">
        <authorList>
            <consortium name="Pathogen Informatics"/>
            <person name="Doyle S."/>
        </authorList>
    </citation>
    <scope>NUCLEOTIDE SEQUENCE [LARGE SCALE GENOMIC DNA]</scope>
    <source>
        <strain evidence="3 5">NCTC11545</strain>
        <strain evidence="2 4">NCTC11546</strain>
    </source>
</reference>
<feature type="transmembrane region" description="Helical" evidence="1">
    <location>
        <begin position="145"/>
        <end position="165"/>
    </location>
</feature>
<sequence length="203" mass="24449">MTESTLKIRNFSPKRMLKGDDYLKKEHNSIHNALFLPIMVVASFCYYAAHTNIEKSILVYLALVFDIFYYILTRLIFNYRLQKHLQQTIPNYQFCGNLWFVNWNDKALQQAWQEKLFILVDKKEITKEKLKQIINVYKNKKTSRLAYLWLIFLISASILFCMLLVTMKSHHKLADVHKYRRRHLPMNMHHFTKTDVLQNQNFL</sequence>
<evidence type="ECO:0000313" key="5">
    <source>
        <dbReference type="Proteomes" id="UP000250169"/>
    </source>
</evidence>
<dbReference type="EMBL" id="UAVS01000001">
    <property type="protein sequence ID" value="SQA93203.1"/>
    <property type="molecule type" value="Genomic_DNA"/>
</dbReference>